<dbReference type="Proteomes" id="UP000475862">
    <property type="component" value="Unassembled WGS sequence"/>
</dbReference>
<dbReference type="InterPro" id="IPR043502">
    <property type="entry name" value="DNA/RNA_pol_sf"/>
</dbReference>
<keyword evidence="3" id="KW-1185">Reference proteome</keyword>
<evidence type="ECO:0008006" key="4">
    <source>
        <dbReference type="Google" id="ProtNLM"/>
    </source>
</evidence>
<proteinExistence type="predicted"/>
<evidence type="ECO:0000313" key="3">
    <source>
        <dbReference type="Proteomes" id="UP000475862"/>
    </source>
</evidence>
<protein>
    <recommendedName>
        <fullName evidence="4">DNA-directed DNA polymerase</fullName>
    </recommendedName>
</protein>
<dbReference type="SUPFAM" id="SSF56672">
    <property type="entry name" value="DNA/RNA polymerases"/>
    <property type="match status" value="1"/>
</dbReference>
<dbReference type="PANTHER" id="PTHR31511:SF12">
    <property type="entry name" value="RHO TERMINATION FACTOR N-TERMINAL DOMAIN-CONTAINING PROTEIN"/>
    <property type="match status" value="1"/>
</dbReference>
<sequence length="392" mass="46174">MKVRNYSLFTGKYIRPLCLECYILAQIPKFVPVYLHNFSYNGNFILRTVGCNDNDIHIIPNSSEIYTSFDTFMFLPESLSNLATNLGVFPYEYVDCNSKLKDTTLPPRSKFYNSLKDDHISKNDYMHACNVWEKFKRKTLDVLIIANVFENFRDIFLKTFNLVAFYYLTVPCFMFDAMLFYTGVKFERIKESRLRVEVNLPGVDGIIYNEKKSHVYLMYFDCVTLYGKSMLIHLGYILKVDMDYPEKLHDNHCNLPFLPQNNCPFNTKINKLLTTLNNKKKLLKQIIDNGLKMVKIYKIIKFIESKWLAPYVEKCTSMRVLTNNKFENKFWKLHVNSVSGKSMGNSHKRLNIKLVSNDQKAHQLMRKPNFIGRTKYTNDLMSLHLQKRKNEI</sequence>
<dbReference type="AlphaFoldDB" id="A0A6G0T454"/>
<comment type="caution">
    <text evidence="2">The sequence shown here is derived from an EMBL/GenBank/DDBJ whole genome shotgun (WGS) entry which is preliminary data.</text>
</comment>
<feature type="transmembrane region" description="Helical" evidence="1">
    <location>
        <begin position="164"/>
        <end position="184"/>
    </location>
</feature>
<dbReference type="GO" id="GO:0071897">
    <property type="term" value="P:DNA biosynthetic process"/>
    <property type="evidence" value="ECO:0007669"/>
    <property type="project" value="UniProtKB-ARBA"/>
</dbReference>
<dbReference type="GO" id="GO:0042575">
    <property type="term" value="C:DNA polymerase complex"/>
    <property type="evidence" value="ECO:0007669"/>
    <property type="project" value="UniProtKB-ARBA"/>
</dbReference>
<organism evidence="2 3">
    <name type="scientific">Aphis glycines</name>
    <name type="common">Soybean aphid</name>
    <dbReference type="NCBI Taxonomy" id="307491"/>
    <lineage>
        <taxon>Eukaryota</taxon>
        <taxon>Metazoa</taxon>
        <taxon>Ecdysozoa</taxon>
        <taxon>Arthropoda</taxon>
        <taxon>Hexapoda</taxon>
        <taxon>Insecta</taxon>
        <taxon>Pterygota</taxon>
        <taxon>Neoptera</taxon>
        <taxon>Paraneoptera</taxon>
        <taxon>Hemiptera</taxon>
        <taxon>Sternorrhyncha</taxon>
        <taxon>Aphidomorpha</taxon>
        <taxon>Aphidoidea</taxon>
        <taxon>Aphididae</taxon>
        <taxon>Aphidini</taxon>
        <taxon>Aphis</taxon>
        <taxon>Aphis</taxon>
    </lineage>
</organism>
<accession>A0A6G0T454</accession>
<name>A0A6G0T454_APHGL</name>
<dbReference type="PANTHER" id="PTHR31511">
    <property type="entry name" value="PROTEIN CBG23764"/>
    <property type="match status" value="1"/>
</dbReference>
<dbReference type="EMBL" id="VYZN01000059">
    <property type="protein sequence ID" value="KAE9525584.1"/>
    <property type="molecule type" value="Genomic_DNA"/>
</dbReference>
<dbReference type="InterPro" id="IPR012337">
    <property type="entry name" value="RNaseH-like_sf"/>
</dbReference>
<keyword evidence="1" id="KW-0472">Membrane</keyword>
<evidence type="ECO:0000256" key="1">
    <source>
        <dbReference type="SAM" id="Phobius"/>
    </source>
</evidence>
<evidence type="ECO:0000313" key="2">
    <source>
        <dbReference type="EMBL" id="KAE9525584.1"/>
    </source>
</evidence>
<dbReference type="SUPFAM" id="SSF53098">
    <property type="entry name" value="Ribonuclease H-like"/>
    <property type="match status" value="1"/>
</dbReference>
<dbReference type="OrthoDB" id="6619487at2759"/>
<keyword evidence="1" id="KW-1133">Transmembrane helix</keyword>
<reference evidence="2 3" key="1">
    <citation type="submission" date="2019-08" db="EMBL/GenBank/DDBJ databases">
        <title>The genome of the soybean aphid Biotype 1, its phylome, world population structure and adaptation to the North American continent.</title>
        <authorList>
            <person name="Giordano R."/>
            <person name="Donthu R.K."/>
            <person name="Hernandez A.G."/>
            <person name="Wright C.L."/>
            <person name="Zimin A.V."/>
        </authorList>
    </citation>
    <scope>NUCLEOTIDE SEQUENCE [LARGE SCALE GENOMIC DNA]</scope>
    <source>
        <tissue evidence="2">Whole aphids</tissue>
    </source>
</reference>
<gene>
    <name evidence="2" type="ORF">AGLY_014111</name>
</gene>
<keyword evidence="1" id="KW-0812">Transmembrane</keyword>